<sequence length="112" mass="12557">MTSLSQQKCEACSAEATPLTREQSEALLKEVPEWRIVEHDGIMKLMRSFTFRDFAEALAFTQGVGDIAEQAGHHPEITTEWGKATVTWWSHAISGLHRNDFILAARTDEVAN</sequence>
<dbReference type="PANTHER" id="PTHR42805:SF1">
    <property type="entry name" value="PTERIN-4-ALPHA-CARBINOLAMINE DEHYDRATASE-RELATED"/>
    <property type="match status" value="1"/>
</dbReference>
<comment type="catalytic activity">
    <reaction evidence="1 4">
        <text>(4aS,6R)-4a-hydroxy-L-erythro-5,6,7,8-tetrahydrobiopterin = (6R)-L-erythro-6,7-dihydrobiopterin + H2O</text>
        <dbReference type="Rhea" id="RHEA:11920"/>
        <dbReference type="ChEBI" id="CHEBI:15377"/>
        <dbReference type="ChEBI" id="CHEBI:15642"/>
        <dbReference type="ChEBI" id="CHEBI:43120"/>
        <dbReference type="EC" id="4.2.1.96"/>
    </reaction>
</comment>
<dbReference type="Gene3D" id="3.30.1360.20">
    <property type="entry name" value="Transcriptional coactivator/pterin dehydratase"/>
    <property type="match status" value="1"/>
</dbReference>
<dbReference type="RefSeq" id="WP_160418661.1">
    <property type="nucleotide sequence ID" value="NZ_WTKP01000005.1"/>
</dbReference>
<dbReference type="InterPro" id="IPR036428">
    <property type="entry name" value="PCD_sf"/>
</dbReference>
<dbReference type="HAMAP" id="MF_00434">
    <property type="entry name" value="Pterin_4_alpha"/>
    <property type="match status" value="1"/>
</dbReference>
<dbReference type="InterPro" id="IPR050376">
    <property type="entry name" value="Pterin-4-alpha-carb_dehyd"/>
</dbReference>
<accession>A0A7X3H2F0</accession>
<name>A0A7X3H2F0_9GAMM</name>
<comment type="similarity">
    <text evidence="2 4">Belongs to the pterin-4-alpha-carbinolamine dehydratase family.</text>
</comment>
<organism evidence="6 7">
    <name type="scientific">Vreelandella zhuhanensis</name>
    <dbReference type="NCBI Taxonomy" id="2684210"/>
    <lineage>
        <taxon>Bacteria</taxon>
        <taxon>Pseudomonadati</taxon>
        <taxon>Pseudomonadota</taxon>
        <taxon>Gammaproteobacteria</taxon>
        <taxon>Oceanospirillales</taxon>
        <taxon>Halomonadaceae</taxon>
        <taxon>Vreelandella</taxon>
    </lineage>
</organism>
<dbReference type="GO" id="GO:0008124">
    <property type="term" value="F:4-alpha-hydroxytetrahydrobiopterin dehydratase activity"/>
    <property type="evidence" value="ECO:0007669"/>
    <property type="project" value="UniProtKB-UniRule"/>
</dbReference>
<dbReference type="InterPro" id="IPR001533">
    <property type="entry name" value="Pterin_deHydtase"/>
</dbReference>
<evidence type="ECO:0000256" key="4">
    <source>
        <dbReference type="HAMAP-Rule" id="MF_00434"/>
    </source>
</evidence>
<evidence type="ECO:0000313" key="7">
    <source>
        <dbReference type="Proteomes" id="UP000437638"/>
    </source>
</evidence>
<gene>
    <name evidence="6" type="ORF">GPM19_08790</name>
</gene>
<feature type="region of interest" description="Disordered" evidence="5">
    <location>
        <begin position="1"/>
        <end position="20"/>
    </location>
</feature>
<dbReference type="Pfam" id="PF01329">
    <property type="entry name" value="Pterin_4a"/>
    <property type="match status" value="1"/>
</dbReference>
<dbReference type="Proteomes" id="UP000437638">
    <property type="component" value="Unassembled WGS sequence"/>
</dbReference>
<dbReference type="CDD" id="cd00913">
    <property type="entry name" value="PCD_DCoH_subfamily_a"/>
    <property type="match status" value="1"/>
</dbReference>
<keyword evidence="7" id="KW-1185">Reference proteome</keyword>
<reference evidence="6 7" key="1">
    <citation type="submission" date="2019-12" db="EMBL/GenBank/DDBJ databases">
        <title>Halomonas rutogse sp. nov. isolated from two lakes on Tibetan Plateau.</title>
        <authorList>
            <person name="Gao P."/>
        </authorList>
    </citation>
    <scope>NUCLEOTIDE SEQUENCE [LARGE SCALE GENOMIC DNA]</scope>
    <source>
        <strain evidence="6 7">ZH2S</strain>
    </source>
</reference>
<dbReference type="GO" id="GO:0006729">
    <property type="term" value="P:tetrahydrobiopterin biosynthetic process"/>
    <property type="evidence" value="ECO:0007669"/>
    <property type="project" value="InterPro"/>
</dbReference>
<dbReference type="PANTHER" id="PTHR42805">
    <property type="entry name" value="PTERIN-4-ALPHA-CARBINOLAMINE DEHYDRATASE-RELATED"/>
    <property type="match status" value="1"/>
</dbReference>
<dbReference type="SUPFAM" id="SSF55248">
    <property type="entry name" value="PCD-like"/>
    <property type="match status" value="1"/>
</dbReference>
<keyword evidence="3 4" id="KW-0456">Lyase</keyword>
<proteinExistence type="inferred from homology"/>
<evidence type="ECO:0000256" key="5">
    <source>
        <dbReference type="SAM" id="MobiDB-lite"/>
    </source>
</evidence>
<dbReference type="EMBL" id="WTKP01000005">
    <property type="protein sequence ID" value="MWJ28300.1"/>
    <property type="molecule type" value="Genomic_DNA"/>
</dbReference>
<protein>
    <recommendedName>
        <fullName evidence="4">Putative pterin-4-alpha-carbinolamine dehydratase</fullName>
        <shortName evidence="4">PHS</shortName>
        <ecNumber evidence="4">4.2.1.96</ecNumber>
    </recommendedName>
    <alternativeName>
        <fullName evidence="4">4-alpha-hydroxy-tetrahydropterin dehydratase</fullName>
    </alternativeName>
    <alternativeName>
        <fullName evidence="4">Pterin carbinolamine dehydratase</fullName>
        <shortName evidence="4">PCD</shortName>
    </alternativeName>
</protein>
<evidence type="ECO:0000256" key="3">
    <source>
        <dbReference type="ARBA" id="ARBA00023239"/>
    </source>
</evidence>
<evidence type="ECO:0000256" key="2">
    <source>
        <dbReference type="ARBA" id="ARBA00006472"/>
    </source>
</evidence>
<evidence type="ECO:0000256" key="1">
    <source>
        <dbReference type="ARBA" id="ARBA00001554"/>
    </source>
</evidence>
<comment type="caution">
    <text evidence="6">The sequence shown here is derived from an EMBL/GenBank/DDBJ whole genome shotgun (WGS) entry which is preliminary data.</text>
</comment>
<evidence type="ECO:0000313" key="6">
    <source>
        <dbReference type="EMBL" id="MWJ28300.1"/>
    </source>
</evidence>
<dbReference type="EC" id="4.2.1.96" evidence="4"/>
<dbReference type="AlphaFoldDB" id="A0A7X3H2F0"/>
<dbReference type="NCBIfam" id="NF002016">
    <property type="entry name" value="PRK00823.1-1"/>
    <property type="match status" value="1"/>
</dbReference>